<dbReference type="InterPro" id="IPR037481">
    <property type="entry name" value="LacX"/>
</dbReference>
<evidence type="ECO:0000313" key="2">
    <source>
        <dbReference type="Proteomes" id="UP001181622"/>
    </source>
</evidence>
<protein>
    <submittedName>
        <fullName evidence="1">Aldose 1-epimerase family protein</fullName>
    </submittedName>
</protein>
<proteinExistence type="predicted"/>
<evidence type="ECO:0000313" key="1">
    <source>
        <dbReference type="EMBL" id="MDR4305753.1"/>
    </source>
</evidence>
<dbReference type="InterPro" id="IPR011013">
    <property type="entry name" value="Gal_mutarotase_sf_dom"/>
</dbReference>
<dbReference type="InterPro" id="IPR014718">
    <property type="entry name" value="GH-type_carb-bd"/>
</dbReference>
<name>A0ABU1DCB7_9HYPH</name>
<sequence length="292" mass="32447">MEDRFRIVSDRLSAVVARKGAELVSLKDDAGGELLWQAGPEWPRHAPVLFPIVGRLAGDTLRHEDKSYRVTQHGFARGMQFAWIERSAARAVLALADSEATRALYPFAFRLEMDFSVEEGALSVVSRVFNPGDGELPFSIGAHPGFRWPLVDGVPKDRHVLEFEARETGKRRTVEGGLLGPEAPLPFDGERLPLDPALFSNDALVMPGPRSKSVRYSALSESGEPLRSMTVSWRGYEDLGVWSAPKGAPFLCIEPWRGMASFIGWDGEFRDKPGVVRLPAGEVMEFEWRVEI</sequence>
<dbReference type="Gene3D" id="2.70.98.10">
    <property type="match status" value="1"/>
</dbReference>
<reference evidence="1" key="1">
    <citation type="submission" date="2020-10" db="EMBL/GenBank/DDBJ databases">
        <authorList>
            <person name="Abbas A."/>
            <person name="Razzaq R."/>
            <person name="Waqas M."/>
            <person name="Abbas N."/>
            <person name="Nielsen T.K."/>
            <person name="Hansen L.H."/>
            <person name="Hussain S."/>
            <person name="Shahid M."/>
        </authorList>
    </citation>
    <scope>NUCLEOTIDE SEQUENCE</scope>
    <source>
        <strain evidence="1">S14</strain>
    </source>
</reference>
<dbReference type="PANTHER" id="PTHR11122">
    <property type="entry name" value="APOSPORY-ASSOCIATED PROTEIN C-RELATED"/>
    <property type="match status" value="1"/>
</dbReference>
<dbReference type="CDD" id="cd09024">
    <property type="entry name" value="Aldose_epim_lacX"/>
    <property type="match status" value="1"/>
</dbReference>
<organism evidence="1 2">
    <name type="scientific">Chelatococcus sambhunathii</name>
    <dbReference type="NCBI Taxonomy" id="363953"/>
    <lineage>
        <taxon>Bacteria</taxon>
        <taxon>Pseudomonadati</taxon>
        <taxon>Pseudomonadota</taxon>
        <taxon>Alphaproteobacteria</taxon>
        <taxon>Hyphomicrobiales</taxon>
        <taxon>Chelatococcaceae</taxon>
        <taxon>Chelatococcus</taxon>
    </lineage>
</organism>
<accession>A0ABU1DCB7</accession>
<dbReference type="SUPFAM" id="SSF74650">
    <property type="entry name" value="Galactose mutarotase-like"/>
    <property type="match status" value="1"/>
</dbReference>
<keyword evidence="2" id="KW-1185">Reference proteome</keyword>
<dbReference type="Pfam" id="PF01263">
    <property type="entry name" value="Aldose_epim"/>
    <property type="match status" value="1"/>
</dbReference>
<gene>
    <name evidence="1" type="ORF">IHQ68_03830</name>
</gene>
<dbReference type="PANTHER" id="PTHR11122:SF13">
    <property type="entry name" value="GLUCOSE-6-PHOSPHATE 1-EPIMERASE"/>
    <property type="match status" value="1"/>
</dbReference>
<comment type="caution">
    <text evidence="1">The sequence shown here is derived from an EMBL/GenBank/DDBJ whole genome shotgun (WGS) entry which is preliminary data.</text>
</comment>
<dbReference type="InterPro" id="IPR008183">
    <property type="entry name" value="Aldose_1/G6P_1-epimerase"/>
</dbReference>
<dbReference type="Proteomes" id="UP001181622">
    <property type="component" value="Unassembled WGS sequence"/>
</dbReference>
<dbReference type="EMBL" id="JADBEO010000006">
    <property type="protein sequence ID" value="MDR4305753.1"/>
    <property type="molecule type" value="Genomic_DNA"/>
</dbReference>